<dbReference type="EMBL" id="JAACVF010000082">
    <property type="protein sequence ID" value="NCN65085.1"/>
    <property type="molecule type" value="Genomic_DNA"/>
</dbReference>
<dbReference type="GO" id="GO:0044272">
    <property type="term" value="P:sulfur compound biosynthetic process"/>
    <property type="evidence" value="ECO:0007669"/>
    <property type="project" value="UniProtKB-ARBA"/>
</dbReference>
<dbReference type="InterPro" id="IPR012846">
    <property type="entry name" value="Acetolactate_synth_lsu"/>
</dbReference>
<comment type="similarity">
    <text evidence="3 13">Belongs to the TPP enzyme family.</text>
</comment>
<dbReference type="Gene3D" id="3.40.50.1220">
    <property type="entry name" value="TPP-binding domain"/>
    <property type="match status" value="1"/>
</dbReference>
<evidence type="ECO:0000256" key="12">
    <source>
        <dbReference type="ARBA" id="ARBA00048670"/>
    </source>
</evidence>
<dbReference type="Pfam" id="PF02775">
    <property type="entry name" value="TPP_enzyme_C"/>
    <property type="match status" value="1"/>
</dbReference>
<comment type="pathway">
    <text evidence="2 13">Amino-acid biosynthesis; L-valine biosynthesis; L-valine from pyruvate: step 1/4.</text>
</comment>
<comment type="caution">
    <text evidence="17">The sequence shown here is derived from an EMBL/GenBank/DDBJ whole genome shotgun (WGS) entry which is preliminary data.</text>
</comment>
<keyword evidence="4 13" id="KW-0028">Amino-acid biosynthesis</keyword>
<reference evidence="17" key="1">
    <citation type="submission" date="2019-11" db="EMBL/GenBank/DDBJ databases">
        <title>Lipid analysis of CO2-rich subsurface aquifers suggests an autotrophy-based deep biosphere with lysolipids enriched in CPR bacteria.</title>
        <authorList>
            <person name="Probst A.J."/>
            <person name="Elling F.J."/>
            <person name="Castelle C.J."/>
            <person name="Zhu Q."/>
            <person name="Elvert M."/>
            <person name="Birarda G."/>
            <person name="Holman H.-Y."/>
            <person name="Lane K.R."/>
            <person name="Ladd B."/>
            <person name="Ryan M.C."/>
            <person name="Woyke T."/>
            <person name="Hinrichs K.-U."/>
            <person name="Banfield J.F."/>
        </authorList>
    </citation>
    <scope>NUCLEOTIDE SEQUENCE</scope>
    <source>
        <strain evidence="17">CG_2015-01_33_1645</strain>
        <strain evidence="18">CG_2015-04_33_537</strain>
    </source>
</reference>
<dbReference type="InterPro" id="IPR012001">
    <property type="entry name" value="Thiamin_PyroP_enz_TPP-bd_dom"/>
</dbReference>
<evidence type="ECO:0000256" key="8">
    <source>
        <dbReference type="ARBA" id="ARBA00022827"/>
    </source>
</evidence>
<dbReference type="CDD" id="cd02015">
    <property type="entry name" value="TPP_AHAS"/>
    <property type="match status" value="1"/>
</dbReference>
<dbReference type="InterPro" id="IPR029035">
    <property type="entry name" value="DHS-like_NAD/FAD-binding_dom"/>
</dbReference>
<dbReference type="GO" id="GO:0009099">
    <property type="term" value="P:L-valine biosynthetic process"/>
    <property type="evidence" value="ECO:0007669"/>
    <property type="project" value="UniProtKB-UniPathway"/>
</dbReference>
<evidence type="ECO:0000256" key="2">
    <source>
        <dbReference type="ARBA" id="ARBA00005025"/>
    </source>
</evidence>
<evidence type="ECO:0000256" key="5">
    <source>
        <dbReference type="ARBA" id="ARBA00022630"/>
    </source>
</evidence>
<keyword evidence="9 13" id="KW-0460">Magnesium</keyword>
<dbReference type="Proteomes" id="UP000768163">
    <property type="component" value="Unassembled WGS sequence"/>
</dbReference>
<dbReference type="EC" id="2.2.1.6" evidence="13"/>
<keyword evidence="7 13" id="KW-0479">Metal-binding</keyword>
<name>A0A8J8CEL3_9ARCH</name>
<evidence type="ECO:0000313" key="19">
    <source>
        <dbReference type="Proteomes" id="UP000768163"/>
    </source>
</evidence>
<feature type="domain" description="Thiamine pyrophosphate enzyme central" evidence="14">
    <location>
        <begin position="193"/>
        <end position="327"/>
    </location>
</feature>
<dbReference type="Proteomes" id="UP000738826">
    <property type="component" value="Unassembled WGS sequence"/>
</dbReference>
<gene>
    <name evidence="17" type="primary">ilvB</name>
    <name evidence="18" type="ORF">GW779_03295</name>
    <name evidence="17" type="ORF">GW910_03295</name>
</gene>
<dbReference type="SUPFAM" id="SSF52467">
    <property type="entry name" value="DHS-like NAD/FAD-binding domain"/>
    <property type="match status" value="1"/>
</dbReference>
<dbReference type="UniPathway" id="UPA00047">
    <property type="reaction ID" value="UER00055"/>
</dbReference>
<evidence type="ECO:0000313" key="18">
    <source>
        <dbReference type="EMBL" id="NCS91423.1"/>
    </source>
</evidence>
<dbReference type="GO" id="GO:0030976">
    <property type="term" value="F:thiamine pyrophosphate binding"/>
    <property type="evidence" value="ECO:0007669"/>
    <property type="project" value="UniProtKB-UniRule"/>
</dbReference>
<dbReference type="GO" id="GO:0005948">
    <property type="term" value="C:acetolactate synthase complex"/>
    <property type="evidence" value="ECO:0007669"/>
    <property type="project" value="TreeGrafter"/>
</dbReference>
<evidence type="ECO:0000259" key="14">
    <source>
        <dbReference type="Pfam" id="PF00205"/>
    </source>
</evidence>
<evidence type="ECO:0000256" key="4">
    <source>
        <dbReference type="ARBA" id="ARBA00022605"/>
    </source>
</evidence>
<comment type="cofactor">
    <cofactor evidence="13">
        <name>Mg(2+)</name>
        <dbReference type="ChEBI" id="CHEBI:18420"/>
    </cofactor>
    <text evidence="13">Binds 1 Mg(2+) ion per subunit.</text>
</comment>
<dbReference type="InterPro" id="IPR012000">
    <property type="entry name" value="Thiamin_PyroP_enz_cen_dom"/>
</dbReference>
<comment type="pathway">
    <text evidence="1 13">Amino-acid biosynthesis; L-isoleucine biosynthesis; L-isoleucine from 2-oxobutanoate: step 1/4.</text>
</comment>
<dbReference type="GO" id="GO:0050660">
    <property type="term" value="F:flavin adenine dinucleotide binding"/>
    <property type="evidence" value="ECO:0007669"/>
    <property type="project" value="InterPro"/>
</dbReference>
<dbReference type="InterPro" id="IPR045229">
    <property type="entry name" value="TPP_enz"/>
</dbReference>
<evidence type="ECO:0000259" key="16">
    <source>
        <dbReference type="Pfam" id="PF02776"/>
    </source>
</evidence>
<proteinExistence type="inferred from homology"/>
<evidence type="ECO:0000259" key="15">
    <source>
        <dbReference type="Pfam" id="PF02775"/>
    </source>
</evidence>
<comment type="catalytic activity">
    <reaction evidence="12 13">
        <text>2 pyruvate + H(+) = (2S)-2-acetolactate + CO2</text>
        <dbReference type="Rhea" id="RHEA:25249"/>
        <dbReference type="ChEBI" id="CHEBI:15361"/>
        <dbReference type="ChEBI" id="CHEBI:15378"/>
        <dbReference type="ChEBI" id="CHEBI:16526"/>
        <dbReference type="ChEBI" id="CHEBI:58476"/>
        <dbReference type="EC" id="2.2.1.6"/>
    </reaction>
</comment>
<dbReference type="InterPro" id="IPR029061">
    <property type="entry name" value="THDP-binding"/>
</dbReference>
<keyword evidence="8" id="KW-0274">FAD</keyword>
<dbReference type="Gene3D" id="3.40.50.970">
    <property type="match status" value="2"/>
</dbReference>
<evidence type="ECO:0000256" key="7">
    <source>
        <dbReference type="ARBA" id="ARBA00022723"/>
    </source>
</evidence>
<feature type="domain" description="Thiamine pyrophosphate enzyme TPP-binding" evidence="15">
    <location>
        <begin position="388"/>
        <end position="535"/>
    </location>
</feature>
<dbReference type="FunFam" id="3.40.50.970:FF:000016">
    <property type="entry name" value="Acetolactate synthase"/>
    <property type="match status" value="1"/>
</dbReference>
<dbReference type="NCBIfam" id="TIGR00118">
    <property type="entry name" value="acolac_lg"/>
    <property type="match status" value="1"/>
</dbReference>
<dbReference type="InterPro" id="IPR011766">
    <property type="entry name" value="TPP_enzyme_TPP-bd"/>
</dbReference>
<dbReference type="CDD" id="cd07035">
    <property type="entry name" value="TPP_PYR_POX_like"/>
    <property type="match status" value="1"/>
</dbReference>
<keyword evidence="10 13" id="KW-0786">Thiamine pyrophosphate</keyword>
<sequence>MNGAEALIKSLESEGVKNIFGILGGSILDVYDKILESDIRHILVRHEQVAAHAAEGYARASGKTGVCFATSGPGGTNLVTGIADAFLDSVPVVAVTGQVPTYMIGKDAFQEADTMGITMPISKHNFQIRDPETIPTVVKSAFKIASTRRQGPVLIDFPKDMQRKDIKNKFVYPNDVDLLGYKEIKTEIHPGPVKAASELLLNAEMPLILAGGGVISSNASADLIQFAESLNIPVVTTLMGKGVIPETHPLAVGMVGMHGRKSANYLISECDILFAVGCRFSDRVTGDIKSFAPYAKIVHADIDAAEIGKNVRTDVPIVGDAKNVLRNIIEMTDKLKSKEKYAWSEKVKKYKQEYAPFYDYDSAPLKQQRVMKELNELIDDKTIIVTEVGQCQMWAAHYLNVKNPRQFISSGGLGTMGFGFPASIGAKVARPECNIIDVGSEGSFLMTSQDLATCVVENIPVVVLLLDNRWLGMVKQWQNLFYDKRYSATYLGEVPDFVKFAEAFSAKGIKVEKPDEIRPAFKEAIECGKPAIIDVVVDREEHILPMVRPGGKLFEMIEKNTEVEK</sequence>
<dbReference type="GO" id="GO:0003984">
    <property type="term" value="F:acetolactate synthase activity"/>
    <property type="evidence" value="ECO:0007669"/>
    <property type="project" value="UniProtKB-EC"/>
</dbReference>
<dbReference type="GO" id="GO:0009097">
    <property type="term" value="P:isoleucine biosynthetic process"/>
    <property type="evidence" value="ECO:0007669"/>
    <property type="project" value="UniProtKB-UniPathway"/>
</dbReference>
<dbReference type="Pfam" id="PF00205">
    <property type="entry name" value="TPP_enzyme_M"/>
    <property type="match status" value="1"/>
</dbReference>
<evidence type="ECO:0000256" key="13">
    <source>
        <dbReference type="RuleBase" id="RU003591"/>
    </source>
</evidence>
<dbReference type="GO" id="GO:0000287">
    <property type="term" value="F:magnesium ion binding"/>
    <property type="evidence" value="ECO:0007669"/>
    <property type="project" value="UniProtKB-UniRule"/>
</dbReference>
<dbReference type="FunFam" id="3.40.50.1220:FF:000008">
    <property type="entry name" value="Acetolactate synthase"/>
    <property type="match status" value="1"/>
</dbReference>
<evidence type="ECO:0000256" key="3">
    <source>
        <dbReference type="ARBA" id="ARBA00007812"/>
    </source>
</evidence>
<dbReference type="InterPro" id="IPR039368">
    <property type="entry name" value="AHAS_TPP"/>
</dbReference>
<organism evidence="17 19">
    <name type="scientific">Candidatus Altarchaeum hamiconexum</name>
    <dbReference type="NCBI Taxonomy" id="1803513"/>
    <lineage>
        <taxon>Archaea</taxon>
        <taxon>Candidatus Altarchaeota</taxon>
        <taxon>Candidatus Altiarchaeia</taxon>
        <taxon>Candidatus Altarchaeales</taxon>
        <taxon>Candidatus Altarchaeaceae</taxon>
        <taxon>Candidatus Altarchaeum</taxon>
    </lineage>
</organism>
<feature type="domain" description="Thiamine pyrophosphate enzyme N-terminal TPP-binding" evidence="16">
    <location>
        <begin position="1"/>
        <end position="116"/>
    </location>
</feature>
<accession>A0A8J8CEL3</accession>
<dbReference type="AlphaFoldDB" id="A0A8J8CEL3"/>
<dbReference type="FunFam" id="3.40.50.970:FF:000007">
    <property type="entry name" value="Acetolactate synthase"/>
    <property type="match status" value="1"/>
</dbReference>
<evidence type="ECO:0000256" key="6">
    <source>
        <dbReference type="ARBA" id="ARBA00022679"/>
    </source>
</evidence>
<evidence type="ECO:0000256" key="1">
    <source>
        <dbReference type="ARBA" id="ARBA00004974"/>
    </source>
</evidence>
<evidence type="ECO:0000256" key="11">
    <source>
        <dbReference type="ARBA" id="ARBA00023304"/>
    </source>
</evidence>
<evidence type="ECO:0000313" key="17">
    <source>
        <dbReference type="EMBL" id="NCN65085.1"/>
    </source>
</evidence>
<evidence type="ECO:0000256" key="10">
    <source>
        <dbReference type="ARBA" id="ARBA00023052"/>
    </source>
</evidence>
<keyword evidence="6 13" id="KW-0808">Transferase</keyword>
<dbReference type="Pfam" id="PF02776">
    <property type="entry name" value="TPP_enzyme_N"/>
    <property type="match status" value="1"/>
</dbReference>
<protein>
    <recommendedName>
        <fullName evidence="13">Acetolactate synthase</fullName>
        <ecNumber evidence="13">2.2.1.6</ecNumber>
    </recommendedName>
</protein>
<dbReference type="PANTHER" id="PTHR18968:SF13">
    <property type="entry name" value="ACETOLACTATE SYNTHASE CATALYTIC SUBUNIT, MITOCHONDRIAL"/>
    <property type="match status" value="1"/>
</dbReference>
<dbReference type="SUPFAM" id="SSF52518">
    <property type="entry name" value="Thiamin diphosphate-binding fold (THDP-binding)"/>
    <property type="match status" value="2"/>
</dbReference>
<dbReference type="PANTHER" id="PTHR18968">
    <property type="entry name" value="THIAMINE PYROPHOSPHATE ENZYMES"/>
    <property type="match status" value="1"/>
</dbReference>
<comment type="cofactor">
    <cofactor evidence="13">
        <name>thiamine diphosphate</name>
        <dbReference type="ChEBI" id="CHEBI:58937"/>
    </cofactor>
    <text evidence="13">Binds 1 thiamine pyrophosphate per subunit.</text>
</comment>
<keyword evidence="11 13" id="KW-0100">Branched-chain amino acid biosynthesis</keyword>
<dbReference type="EMBL" id="JAACQH010000058">
    <property type="protein sequence ID" value="NCS91423.1"/>
    <property type="molecule type" value="Genomic_DNA"/>
</dbReference>
<keyword evidence="5" id="KW-0285">Flavoprotein</keyword>
<evidence type="ECO:0000256" key="9">
    <source>
        <dbReference type="ARBA" id="ARBA00022842"/>
    </source>
</evidence>
<dbReference type="UniPathway" id="UPA00049">
    <property type="reaction ID" value="UER00059"/>
</dbReference>